<keyword evidence="1" id="KW-1133">Transmembrane helix</keyword>
<evidence type="ECO:0008006" key="3">
    <source>
        <dbReference type="Google" id="ProtNLM"/>
    </source>
</evidence>
<dbReference type="Pfam" id="PF10739">
    <property type="entry name" value="DUF2550"/>
    <property type="match status" value="1"/>
</dbReference>
<proteinExistence type="predicted"/>
<comment type="caution">
    <text evidence="2">The sequence shown here is derived from an EMBL/GenBank/DDBJ whole genome shotgun (WGS) entry which is preliminary data.</text>
</comment>
<evidence type="ECO:0000256" key="1">
    <source>
        <dbReference type="SAM" id="Phobius"/>
    </source>
</evidence>
<name>A0A1J5R1R4_9ZZZZ</name>
<feature type="transmembrane region" description="Helical" evidence="1">
    <location>
        <begin position="6"/>
        <end position="25"/>
    </location>
</feature>
<evidence type="ECO:0000313" key="2">
    <source>
        <dbReference type="EMBL" id="OIQ86007.1"/>
    </source>
</evidence>
<protein>
    <recommendedName>
        <fullName evidence="3">DUF2550 family protein</fullName>
    </recommendedName>
</protein>
<dbReference type="InterPro" id="IPR019675">
    <property type="entry name" value="DUF2550"/>
</dbReference>
<gene>
    <name evidence="2" type="ORF">GALL_321370</name>
</gene>
<organism evidence="2">
    <name type="scientific">mine drainage metagenome</name>
    <dbReference type="NCBI Taxonomy" id="410659"/>
    <lineage>
        <taxon>unclassified sequences</taxon>
        <taxon>metagenomes</taxon>
        <taxon>ecological metagenomes</taxon>
    </lineage>
</organism>
<keyword evidence="1" id="KW-0472">Membrane</keyword>
<dbReference type="AlphaFoldDB" id="A0A1J5R1R4"/>
<sequence>MLDAVIWFSVGVLVAAFAVLVGLGLTRVHSLNRRVGSFACAVRPLVVQAGLRSASGSEAPTWSQGVAHYGVGRLDWWRIWSLSPRPAQVWERSDLVILARRGMEAVGRPDLFEVRCRHRGTEFELAMSRDAYAGMMSWLESAPPRSGDRVI</sequence>
<reference evidence="2" key="1">
    <citation type="submission" date="2016-10" db="EMBL/GenBank/DDBJ databases">
        <title>Sequence of Gallionella enrichment culture.</title>
        <authorList>
            <person name="Poehlein A."/>
            <person name="Muehling M."/>
            <person name="Daniel R."/>
        </authorList>
    </citation>
    <scope>NUCLEOTIDE SEQUENCE</scope>
</reference>
<dbReference type="EMBL" id="MLJW01000506">
    <property type="protein sequence ID" value="OIQ86007.1"/>
    <property type="molecule type" value="Genomic_DNA"/>
</dbReference>
<accession>A0A1J5R1R4</accession>
<keyword evidence="1" id="KW-0812">Transmembrane</keyword>